<sequence>MPTTNRAWRFVIRPCIGAEDTDIQEPSEVDVEIIEDHWPGQGNQSSQKVPSEFKFDSSAPGGFKWGFQVESDPEKISFSKLYLDPTQIQSAQSLAKFTARIGRLPPDRTLTEGITLFLKAICEVAADRMTADWTKEFVDKTPIEYILTVPAVWSDKSKSDTLKCAVDAGFCSAGEVSLITEPEAAAVYTFTTLPEYSIKEGDIFLTCDAGGGTVDLITYRVLDTKPVLKVEEATLGTGGLCGSVYLNRRFEDFVSKKIGKYLDELPRVAYVEGMAEIHRAFNEEVKTDFGHGLEDEKEYTIEVPAGIPDGEEAGVRDGCLVIRQKDLEEVFDPVIDRIVMLIAEQIGAVSELPGENKVSAILLVGGFGSSEYLRRKIEGNPLWEGTGVIQPVNAWSAVVRGALLRGLQGDIVTTRKIRNFYGIEYRHGWDPEIHEVGDFANEAAKHKVWSDTEQLFFCAQKMNWYVKRGDEFSSSKVVNFSFYRAITDTAQLRFTEELITYTSSGDAPEFIDSRTSSRAPPSPPSPRGLTRVTECSVLAGIEVDLTSFPLETWETVQGPAGSYYKVEYALEMGFEAAISFKVVCKGTVVGEVVADYDKK</sequence>
<dbReference type="AlphaFoldDB" id="A0A292Q383"/>
<feature type="region of interest" description="Disordered" evidence="1">
    <location>
        <begin position="509"/>
        <end position="530"/>
    </location>
</feature>
<evidence type="ECO:0008006" key="4">
    <source>
        <dbReference type="Google" id="ProtNLM"/>
    </source>
</evidence>
<dbReference type="EMBL" id="LN890972">
    <property type="protein sequence ID" value="CUS13511.1"/>
    <property type="molecule type" value="Genomic_DNA"/>
</dbReference>
<name>A0A292Q383_9PEZI</name>
<dbReference type="Gene3D" id="3.30.420.40">
    <property type="match status" value="2"/>
</dbReference>
<accession>A0A292Q383</accession>
<proteinExistence type="predicted"/>
<dbReference type="CDD" id="cd10170">
    <property type="entry name" value="ASKHA_NBD_HSP70"/>
    <property type="match status" value="1"/>
</dbReference>
<reference evidence="2" key="1">
    <citation type="submission" date="2015-10" db="EMBL/GenBank/DDBJ databases">
        <authorList>
            <person name="Regsiter A."/>
            <person name="william w."/>
        </authorList>
    </citation>
    <scope>NUCLEOTIDE SEQUENCE</scope>
    <source>
        <strain evidence="2">Montdore</strain>
    </source>
</reference>
<evidence type="ECO:0000313" key="3">
    <source>
        <dbReference type="Proteomes" id="UP001412239"/>
    </source>
</evidence>
<gene>
    <name evidence="2" type="ORF">GSTUAT00002449001</name>
</gene>
<organism evidence="2 3">
    <name type="scientific">Tuber aestivum</name>
    <name type="common">summer truffle</name>
    <dbReference type="NCBI Taxonomy" id="59557"/>
    <lineage>
        <taxon>Eukaryota</taxon>
        <taxon>Fungi</taxon>
        <taxon>Dikarya</taxon>
        <taxon>Ascomycota</taxon>
        <taxon>Pezizomycotina</taxon>
        <taxon>Pezizomycetes</taxon>
        <taxon>Pezizales</taxon>
        <taxon>Tuberaceae</taxon>
        <taxon>Tuber</taxon>
    </lineage>
</organism>
<dbReference type="Proteomes" id="UP001412239">
    <property type="component" value="Unassembled WGS sequence"/>
</dbReference>
<dbReference type="Gene3D" id="3.90.640.10">
    <property type="entry name" value="Actin, Chain A, domain 4"/>
    <property type="match status" value="1"/>
</dbReference>
<keyword evidence="3" id="KW-1185">Reference proteome</keyword>
<dbReference type="PANTHER" id="PTHR14187:SF5">
    <property type="entry name" value="HEAT SHOCK 70 KDA PROTEIN 12A"/>
    <property type="match status" value="1"/>
</dbReference>
<evidence type="ECO:0000313" key="2">
    <source>
        <dbReference type="EMBL" id="CUS13511.1"/>
    </source>
</evidence>
<protein>
    <recommendedName>
        <fullName evidence="4">Actin-like ATPase domain-containing protein</fullName>
    </recommendedName>
</protein>
<dbReference type="SUPFAM" id="SSF53067">
    <property type="entry name" value="Actin-like ATPase domain"/>
    <property type="match status" value="2"/>
</dbReference>
<dbReference type="InterPro" id="IPR043129">
    <property type="entry name" value="ATPase_NBD"/>
</dbReference>
<evidence type="ECO:0000256" key="1">
    <source>
        <dbReference type="SAM" id="MobiDB-lite"/>
    </source>
</evidence>
<dbReference type="PANTHER" id="PTHR14187">
    <property type="entry name" value="ALPHA KINASE/ELONGATION FACTOR 2 KINASE"/>
    <property type="match status" value="1"/>
</dbReference>